<keyword evidence="1" id="KW-0732">Signal</keyword>
<evidence type="ECO:0000313" key="3">
    <source>
        <dbReference type="Proteomes" id="UP000183832"/>
    </source>
</evidence>
<dbReference type="EMBL" id="CVRI01000063">
    <property type="protein sequence ID" value="CRL04557.1"/>
    <property type="molecule type" value="Genomic_DNA"/>
</dbReference>
<evidence type="ECO:0000313" key="2">
    <source>
        <dbReference type="EMBL" id="CRL04557.1"/>
    </source>
</evidence>
<name>A0A1J1IWG8_9DIPT</name>
<protein>
    <submittedName>
        <fullName evidence="2">CLUMA_CG017628, isoform A</fullName>
    </submittedName>
</protein>
<sequence length="69" mass="7416">MKLKVFFVVLALVLAVAAIPQGGYQNNPGSIGPSPRANNGISGRVIEQVESVFNGVMNIVKDFFRRSPV</sequence>
<dbReference type="Proteomes" id="UP000183832">
    <property type="component" value="Unassembled WGS sequence"/>
</dbReference>
<gene>
    <name evidence="2" type="ORF">CLUMA_CG017628</name>
</gene>
<evidence type="ECO:0000256" key="1">
    <source>
        <dbReference type="SAM" id="SignalP"/>
    </source>
</evidence>
<keyword evidence="3" id="KW-1185">Reference proteome</keyword>
<dbReference type="OrthoDB" id="10462781at2759"/>
<accession>A0A1J1IWG8</accession>
<dbReference type="AlphaFoldDB" id="A0A1J1IWG8"/>
<proteinExistence type="predicted"/>
<feature type="chain" id="PRO_5012814298" evidence="1">
    <location>
        <begin position="19"/>
        <end position="69"/>
    </location>
</feature>
<organism evidence="2 3">
    <name type="scientific">Clunio marinus</name>
    <dbReference type="NCBI Taxonomy" id="568069"/>
    <lineage>
        <taxon>Eukaryota</taxon>
        <taxon>Metazoa</taxon>
        <taxon>Ecdysozoa</taxon>
        <taxon>Arthropoda</taxon>
        <taxon>Hexapoda</taxon>
        <taxon>Insecta</taxon>
        <taxon>Pterygota</taxon>
        <taxon>Neoptera</taxon>
        <taxon>Endopterygota</taxon>
        <taxon>Diptera</taxon>
        <taxon>Nematocera</taxon>
        <taxon>Chironomoidea</taxon>
        <taxon>Chironomidae</taxon>
        <taxon>Clunio</taxon>
    </lineage>
</organism>
<feature type="signal peptide" evidence="1">
    <location>
        <begin position="1"/>
        <end position="18"/>
    </location>
</feature>
<reference evidence="2 3" key="1">
    <citation type="submission" date="2015-04" db="EMBL/GenBank/DDBJ databases">
        <authorList>
            <person name="Syromyatnikov M.Y."/>
            <person name="Popov V.N."/>
        </authorList>
    </citation>
    <scope>NUCLEOTIDE SEQUENCE [LARGE SCALE GENOMIC DNA]</scope>
</reference>